<keyword evidence="2" id="KW-1185">Reference proteome</keyword>
<dbReference type="Pfam" id="PF05136">
    <property type="entry name" value="Phage_portal_2"/>
    <property type="match status" value="1"/>
</dbReference>
<dbReference type="GO" id="GO:0005198">
    <property type="term" value="F:structural molecule activity"/>
    <property type="evidence" value="ECO:0007669"/>
    <property type="project" value="InterPro"/>
</dbReference>
<dbReference type="NCBIfam" id="TIGR01539">
    <property type="entry name" value="portal_lambda"/>
    <property type="match status" value="1"/>
</dbReference>
<proteinExistence type="predicted"/>
<organism evidence="1 2">
    <name type="scientific">Marinibacterium profundimaris</name>
    <dbReference type="NCBI Taxonomy" id="1679460"/>
    <lineage>
        <taxon>Bacteria</taxon>
        <taxon>Pseudomonadati</taxon>
        <taxon>Pseudomonadota</taxon>
        <taxon>Alphaproteobacteria</taxon>
        <taxon>Rhodobacterales</taxon>
        <taxon>Paracoccaceae</taxon>
        <taxon>Marinibacterium</taxon>
    </lineage>
</organism>
<sequence>MVGSRAAYLAANNAWMSNARGNLVAYLVGTGARPTARNVSRQERRQVQRRFETWAARADFLGRTDFFGLQQQVANDLVVYGESLVLMHDEPEGLQLQVIAPDHLDASKTAQLGDGRMIVNGVEFDARGRRLGYWVLPDRPHSTFAEFAPAVRVDARDVCHIFHPIGSGQVRGLSWFAPAILPANELDQLTDALLVAAKLAAMHAAFVTDVNDTATDEHPLEDPVWEPGAITRLPFGTDVKFSSPDQVKEAPALVRMNLQALAAALGLPEHLVSGDLSNANYSSLRAGLMPFRARMEQVQYATLAPQFLRPVWERWLTREVLLGELDIPADTPADWIMPRPQQVDPLKDMEATEKALALGLTSRRQAVNEAGWLIDDLDEEILADREREAELGLSFTTSRGEPDAA</sequence>
<evidence type="ECO:0000313" key="1">
    <source>
        <dbReference type="EMBL" id="OWU67796.1"/>
    </source>
</evidence>
<name>A0A225NFN7_9RHOB</name>
<reference evidence="1 2" key="1">
    <citation type="submission" date="2013-04" db="EMBL/GenBank/DDBJ databases">
        <title>Oceanicola sp. 22II1-22F33 Genome Sequencing.</title>
        <authorList>
            <person name="Lai Q."/>
            <person name="Li G."/>
            <person name="Shao Z."/>
        </authorList>
    </citation>
    <scope>NUCLEOTIDE SEQUENCE [LARGE SCALE GENOMIC DNA]</scope>
    <source>
        <strain evidence="1 2">22II1-22F33</strain>
    </source>
</reference>
<evidence type="ECO:0008006" key="3">
    <source>
        <dbReference type="Google" id="ProtNLM"/>
    </source>
</evidence>
<dbReference type="EMBL" id="AQQR01000026">
    <property type="protein sequence ID" value="OWU67796.1"/>
    <property type="molecule type" value="Genomic_DNA"/>
</dbReference>
<dbReference type="InterPro" id="IPR006429">
    <property type="entry name" value="Phage_lambda_portal"/>
</dbReference>
<evidence type="ECO:0000313" key="2">
    <source>
        <dbReference type="Proteomes" id="UP000215377"/>
    </source>
</evidence>
<protein>
    <recommendedName>
        <fullName evidence="3">Portal protein</fullName>
    </recommendedName>
</protein>
<dbReference type="AlphaFoldDB" id="A0A225NFN7"/>
<accession>A0A225NFN7</accession>
<dbReference type="Proteomes" id="UP000215377">
    <property type="component" value="Unassembled WGS sequence"/>
</dbReference>
<comment type="caution">
    <text evidence="1">The sequence shown here is derived from an EMBL/GenBank/DDBJ whole genome shotgun (WGS) entry which is preliminary data.</text>
</comment>
<gene>
    <name evidence="1" type="ORF">ATO3_25540</name>
</gene>
<dbReference type="GO" id="GO:0019068">
    <property type="term" value="P:virion assembly"/>
    <property type="evidence" value="ECO:0007669"/>
    <property type="project" value="InterPro"/>
</dbReference>